<dbReference type="PROSITE" id="PS51831">
    <property type="entry name" value="HD"/>
    <property type="match status" value="1"/>
</dbReference>
<name>A0A938XTL3_9FIRM</name>
<dbReference type="SUPFAM" id="SSF109604">
    <property type="entry name" value="HD-domain/PDEase-like"/>
    <property type="match status" value="1"/>
</dbReference>
<evidence type="ECO:0000259" key="1">
    <source>
        <dbReference type="PROSITE" id="PS51831"/>
    </source>
</evidence>
<feature type="domain" description="HD" evidence="1">
    <location>
        <begin position="40"/>
        <end position="135"/>
    </location>
</feature>
<dbReference type="Pfam" id="PF01966">
    <property type="entry name" value="HD"/>
    <property type="match status" value="1"/>
</dbReference>
<dbReference type="EMBL" id="JAFBDQ010000006">
    <property type="protein sequence ID" value="MBM7556654.1"/>
    <property type="molecule type" value="Genomic_DNA"/>
</dbReference>
<dbReference type="InterPro" id="IPR003607">
    <property type="entry name" value="HD/PDEase_dom"/>
</dbReference>
<dbReference type="InterPro" id="IPR006674">
    <property type="entry name" value="HD_domain"/>
</dbReference>
<dbReference type="AlphaFoldDB" id="A0A938XTL3"/>
<keyword evidence="3" id="KW-1185">Reference proteome</keyword>
<protein>
    <submittedName>
        <fullName evidence="2">HD superfamily phosphodiesterase</fullName>
    </submittedName>
</protein>
<evidence type="ECO:0000313" key="2">
    <source>
        <dbReference type="EMBL" id="MBM7556654.1"/>
    </source>
</evidence>
<dbReference type="SMART" id="SM00471">
    <property type="entry name" value="HDc"/>
    <property type="match status" value="1"/>
</dbReference>
<sequence length="163" mass="19297">MVFILRKQRPEELEEYIEREILTSYHDFDKAHDLSHVKNVIDYALELGSEFEEINQDIVYTAAAYHDLGLSHSREKHHQYSAQIVKEDQQLQKYFSEQEIEIISDACYHHRSSSEEKAERLTSQIVADADSMDGLTIERMIIRAWKIMKINQYQNFMIICINI</sequence>
<evidence type="ECO:0000313" key="3">
    <source>
        <dbReference type="Proteomes" id="UP000774000"/>
    </source>
</evidence>
<dbReference type="RefSeq" id="WP_204701429.1">
    <property type="nucleotide sequence ID" value="NZ_JAFBDQ010000006.1"/>
</dbReference>
<proteinExistence type="predicted"/>
<dbReference type="CDD" id="cd00077">
    <property type="entry name" value="HDc"/>
    <property type="match status" value="1"/>
</dbReference>
<accession>A0A938XTL3</accession>
<reference evidence="2" key="1">
    <citation type="submission" date="2021-01" db="EMBL/GenBank/DDBJ databases">
        <title>Genomic Encyclopedia of Type Strains, Phase IV (KMG-IV): sequencing the most valuable type-strain genomes for metagenomic binning, comparative biology and taxonomic classification.</title>
        <authorList>
            <person name="Goeker M."/>
        </authorList>
    </citation>
    <scope>NUCLEOTIDE SEQUENCE</scope>
    <source>
        <strain evidence="2">DSM 23230</strain>
    </source>
</reference>
<dbReference type="Proteomes" id="UP000774000">
    <property type="component" value="Unassembled WGS sequence"/>
</dbReference>
<gene>
    <name evidence="2" type="ORF">JOC47_001505</name>
</gene>
<comment type="caution">
    <text evidence="2">The sequence shown here is derived from an EMBL/GenBank/DDBJ whole genome shotgun (WGS) entry which is preliminary data.</text>
</comment>
<dbReference type="Gene3D" id="1.10.3210.10">
    <property type="entry name" value="Hypothetical protein af1432"/>
    <property type="match status" value="1"/>
</dbReference>
<organism evidence="2 3">
    <name type="scientific">Halanaerobacter jeridensis</name>
    <dbReference type="NCBI Taxonomy" id="706427"/>
    <lineage>
        <taxon>Bacteria</taxon>
        <taxon>Bacillati</taxon>
        <taxon>Bacillota</taxon>
        <taxon>Clostridia</taxon>
        <taxon>Halanaerobiales</taxon>
        <taxon>Halobacteroidaceae</taxon>
        <taxon>Halanaerobacter</taxon>
    </lineage>
</organism>